<proteinExistence type="predicted"/>
<keyword evidence="3 8" id="KW-0597">Phosphoprotein</keyword>
<dbReference type="SMART" id="SM00448">
    <property type="entry name" value="REC"/>
    <property type="match status" value="1"/>
</dbReference>
<dbReference type="PANTHER" id="PTHR42713:SF3">
    <property type="entry name" value="TRANSCRIPTIONAL REGULATORY PROTEIN HPTR"/>
    <property type="match status" value="1"/>
</dbReference>
<protein>
    <submittedName>
        <fullName evidence="11">Response regulator</fullName>
    </submittedName>
</protein>
<keyword evidence="7" id="KW-0804">Transcription</keyword>
<dbReference type="InterPro" id="IPR009057">
    <property type="entry name" value="Homeodomain-like_sf"/>
</dbReference>
<dbReference type="GO" id="GO:0000160">
    <property type="term" value="P:phosphorelay signal transduction system"/>
    <property type="evidence" value="ECO:0007669"/>
    <property type="project" value="UniProtKB-KW"/>
</dbReference>
<dbReference type="InterPro" id="IPR001789">
    <property type="entry name" value="Sig_transdc_resp-reg_receiver"/>
</dbReference>
<evidence type="ECO:0000256" key="7">
    <source>
        <dbReference type="ARBA" id="ARBA00023163"/>
    </source>
</evidence>
<sequence>MYRILLVDDELFFRQGLRAIIDWESCGYEVIGEEDNGEDAFHFIIKHQPEVVITDIRMPECDGLQLIHKVVHEAKLKTKFIIVSGYDEFKYAQQAVKYGVCDFLLKPIDEQILENSLIDIAAKLQSEKKQSRHSLMHHHEDLINIILQEQPTNAQLINYYSNMKLQVTEQYYFVFIENNYYPVIKSRDLHQIDQLQNYLELLNELLPQFESQYLYPQQGKLGLIIKKSWLREYSSITSLMKQLHRKLSLLEEGTIHLYYSPICEGINFLKEAYEAAEYVQQFKYYDNRQLFDYNDFKSYTLRHIMLPAERYKQLLQEMEENDEQRISTELDLLFSSFSAEYCSIEAIKASLHKLVADCLQILHEMEIDKNRLSKLNTVLTWDHYNIEWLSLRNLMLTFLLECGSAIAEERKEMSKGGIQRIKKYIDQHYAEQISLKTIASQFYINPVYLGQLFKKTYDSYFNDYLLQIRINEAKKLLRQTDLRIYEIAEKVGFNHPEYFVAQFEKTEKLSPKAYRQTFHSTVGE</sequence>
<feature type="modified residue" description="4-aspartylphosphate" evidence="8">
    <location>
        <position position="55"/>
    </location>
</feature>
<dbReference type="Pfam" id="PF12833">
    <property type="entry name" value="HTH_18"/>
    <property type="match status" value="1"/>
</dbReference>
<dbReference type="GO" id="GO:0043565">
    <property type="term" value="F:sequence-specific DNA binding"/>
    <property type="evidence" value="ECO:0007669"/>
    <property type="project" value="InterPro"/>
</dbReference>
<dbReference type="KEGG" id="plig:NAG76_03290"/>
<dbReference type="GO" id="GO:0003700">
    <property type="term" value="F:DNA-binding transcription factor activity"/>
    <property type="evidence" value="ECO:0007669"/>
    <property type="project" value="InterPro"/>
</dbReference>
<comment type="subcellular location">
    <subcellularLocation>
        <location evidence="1">Cytoplasm</location>
    </subcellularLocation>
</comment>
<reference evidence="11" key="1">
    <citation type="submission" date="2022-05" db="EMBL/GenBank/DDBJ databases">
        <title>Novel bacterial taxa in a minimal lignocellulolytic consortium and its capacity to transform plastics disclosed by genome-resolved metagenomics.</title>
        <authorList>
            <person name="Rodriguez C.A.D."/>
            <person name="Diaz-Garcia L."/>
            <person name="Herrera K."/>
            <person name="Tarazona N.A."/>
            <person name="Sproer C."/>
            <person name="Overmann J."/>
            <person name="Jimenez D.J."/>
        </authorList>
    </citation>
    <scope>NUCLEOTIDE SEQUENCE</scope>
    <source>
        <strain evidence="11">MAG5</strain>
    </source>
</reference>
<dbReference type="EMBL" id="CP097899">
    <property type="protein sequence ID" value="URN95296.1"/>
    <property type="molecule type" value="Genomic_DNA"/>
</dbReference>
<dbReference type="SUPFAM" id="SSF46689">
    <property type="entry name" value="Homeodomain-like"/>
    <property type="match status" value="2"/>
</dbReference>
<dbReference type="SUPFAM" id="SSF52172">
    <property type="entry name" value="CheY-like"/>
    <property type="match status" value="1"/>
</dbReference>
<keyword evidence="4" id="KW-0902">Two-component regulatory system</keyword>
<name>A0A9J6ZHK1_9BACL</name>
<keyword evidence="5" id="KW-0805">Transcription regulation</keyword>
<evidence type="ECO:0000313" key="11">
    <source>
        <dbReference type="EMBL" id="URN95296.1"/>
    </source>
</evidence>
<dbReference type="Proteomes" id="UP001056756">
    <property type="component" value="Chromosome"/>
</dbReference>
<evidence type="ECO:0000256" key="2">
    <source>
        <dbReference type="ARBA" id="ARBA00022490"/>
    </source>
</evidence>
<dbReference type="InterPro" id="IPR011006">
    <property type="entry name" value="CheY-like_superfamily"/>
</dbReference>
<dbReference type="CDD" id="cd17536">
    <property type="entry name" value="REC_YesN-like"/>
    <property type="match status" value="1"/>
</dbReference>
<dbReference type="Pfam" id="PF00072">
    <property type="entry name" value="Response_reg"/>
    <property type="match status" value="1"/>
</dbReference>
<evidence type="ECO:0000256" key="8">
    <source>
        <dbReference type="PROSITE-ProRule" id="PRU00169"/>
    </source>
</evidence>
<dbReference type="GO" id="GO:0005737">
    <property type="term" value="C:cytoplasm"/>
    <property type="evidence" value="ECO:0007669"/>
    <property type="project" value="UniProtKB-SubCell"/>
</dbReference>
<evidence type="ECO:0000259" key="10">
    <source>
        <dbReference type="PROSITE" id="PS50110"/>
    </source>
</evidence>
<dbReference type="PROSITE" id="PS50110">
    <property type="entry name" value="RESPONSE_REGULATORY"/>
    <property type="match status" value="1"/>
</dbReference>
<evidence type="ECO:0000256" key="4">
    <source>
        <dbReference type="ARBA" id="ARBA00023012"/>
    </source>
</evidence>
<evidence type="ECO:0000313" key="12">
    <source>
        <dbReference type="Proteomes" id="UP001056756"/>
    </source>
</evidence>
<dbReference type="AlphaFoldDB" id="A0A9J6ZHK1"/>
<dbReference type="InterPro" id="IPR051552">
    <property type="entry name" value="HptR"/>
</dbReference>
<evidence type="ECO:0000256" key="6">
    <source>
        <dbReference type="ARBA" id="ARBA00023125"/>
    </source>
</evidence>
<evidence type="ECO:0000256" key="5">
    <source>
        <dbReference type="ARBA" id="ARBA00023015"/>
    </source>
</evidence>
<feature type="domain" description="HTH araC/xylS-type" evidence="9">
    <location>
        <begin position="419"/>
        <end position="517"/>
    </location>
</feature>
<feature type="domain" description="Response regulatory" evidence="10">
    <location>
        <begin position="3"/>
        <end position="121"/>
    </location>
</feature>
<keyword evidence="6" id="KW-0238">DNA-binding</keyword>
<evidence type="ECO:0000256" key="1">
    <source>
        <dbReference type="ARBA" id="ARBA00004496"/>
    </source>
</evidence>
<dbReference type="PROSITE" id="PS01124">
    <property type="entry name" value="HTH_ARAC_FAMILY_2"/>
    <property type="match status" value="1"/>
</dbReference>
<gene>
    <name evidence="11" type="ORF">NAG76_03290</name>
</gene>
<dbReference type="PANTHER" id="PTHR42713">
    <property type="entry name" value="HISTIDINE KINASE-RELATED"/>
    <property type="match status" value="1"/>
</dbReference>
<dbReference type="PROSITE" id="PS00041">
    <property type="entry name" value="HTH_ARAC_FAMILY_1"/>
    <property type="match status" value="1"/>
</dbReference>
<dbReference type="InterPro" id="IPR018060">
    <property type="entry name" value="HTH_AraC"/>
</dbReference>
<evidence type="ECO:0000256" key="3">
    <source>
        <dbReference type="ARBA" id="ARBA00022553"/>
    </source>
</evidence>
<keyword evidence="2" id="KW-0963">Cytoplasm</keyword>
<dbReference type="Gene3D" id="1.10.10.60">
    <property type="entry name" value="Homeodomain-like"/>
    <property type="match status" value="2"/>
</dbReference>
<evidence type="ECO:0000259" key="9">
    <source>
        <dbReference type="PROSITE" id="PS01124"/>
    </source>
</evidence>
<organism evidence="11 12">
    <name type="scientific">Candidatus Pristimantibacillus lignocellulolyticus</name>
    <dbReference type="NCBI Taxonomy" id="2994561"/>
    <lineage>
        <taxon>Bacteria</taxon>
        <taxon>Bacillati</taxon>
        <taxon>Bacillota</taxon>
        <taxon>Bacilli</taxon>
        <taxon>Bacillales</taxon>
        <taxon>Paenibacillaceae</taxon>
        <taxon>Candidatus Pristimantibacillus</taxon>
    </lineage>
</organism>
<accession>A0A9J6ZHK1</accession>
<dbReference type="InterPro" id="IPR018062">
    <property type="entry name" value="HTH_AraC-typ_CS"/>
</dbReference>
<dbReference type="Gene3D" id="3.40.50.2300">
    <property type="match status" value="1"/>
</dbReference>
<dbReference type="SMART" id="SM00342">
    <property type="entry name" value="HTH_ARAC"/>
    <property type="match status" value="1"/>
</dbReference>